<proteinExistence type="predicted"/>
<accession>X0YGH5</accession>
<protein>
    <submittedName>
        <fullName evidence="1">Uncharacterized protein</fullName>
    </submittedName>
</protein>
<feature type="non-terminal residue" evidence="1">
    <location>
        <position position="1"/>
    </location>
</feature>
<gene>
    <name evidence="1" type="ORF">S01H4_16477</name>
</gene>
<organism evidence="1">
    <name type="scientific">marine sediment metagenome</name>
    <dbReference type="NCBI Taxonomy" id="412755"/>
    <lineage>
        <taxon>unclassified sequences</taxon>
        <taxon>metagenomes</taxon>
        <taxon>ecological metagenomes</taxon>
    </lineage>
</organism>
<sequence>GFPVRLDGYDGFAGIFEPGLNFDMYEDDNPNKLSRFYDILDHTQFILISSSRQWATLPRIPERFPMTSEYYRHLLGCPPEKSIEWCYNFAQVGSSNGDLGFDLVQVFQSNPALNGFGVNDQPSEEAFTVYDHPKVLIFQKNADYDPENVRDLLGSVDLTKVEHITPKKAGTLPKDMMLPSDRVISQLESGTWSQLFNTDA</sequence>
<dbReference type="EMBL" id="BART01007228">
    <property type="protein sequence ID" value="GAG55099.1"/>
    <property type="molecule type" value="Genomic_DNA"/>
</dbReference>
<reference evidence="1" key="1">
    <citation type="journal article" date="2014" name="Front. Microbiol.">
        <title>High frequency of phylogenetically diverse reductive dehalogenase-homologous genes in deep subseafloor sedimentary metagenomes.</title>
        <authorList>
            <person name="Kawai M."/>
            <person name="Futagami T."/>
            <person name="Toyoda A."/>
            <person name="Takaki Y."/>
            <person name="Nishi S."/>
            <person name="Hori S."/>
            <person name="Arai W."/>
            <person name="Tsubouchi T."/>
            <person name="Morono Y."/>
            <person name="Uchiyama I."/>
            <person name="Ito T."/>
            <person name="Fujiyama A."/>
            <person name="Inagaki F."/>
            <person name="Takami H."/>
        </authorList>
    </citation>
    <scope>NUCLEOTIDE SEQUENCE</scope>
    <source>
        <strain evidence="1">Expedition CK06-06</strain>
    </source>
</reference>
<comment type="caution">
    <text evidence="1">The sequence shown here is derived from an EMBL/GenBank/DDBJ whole genome shotgun (WGS) entry which is preliminary data.</text>
</comment>
<dbReference type="AlphaFoldDB" id="X0YGH5"/>
<name>X0YGH5_9ZZZZ</name>
<evidence type="ECO:0000313" key="1">
    <source>
        <dbReference type="EMBL" id="GAG55099.1"/>
    </source>
</evidence>